<reference evidence="2 3" key="1">
    <citation type="submission" date="2023-03" db="EMBL/GenBank/DDBJ databases">
        <title>WGS of Gossypium arboreum.</title>
        <authorList>
            <person name="Yu D."/>
        </authorList>
    </citation>
    <scope>NUCLEOTIDE SEQUENCE [LARGE SCALE GENOMIC DNA]</scope>
    <source>
        <tissue evidence="2">Leaf</tissue>
    </source>
</reference>
<proteinExistence type="predicted"/>
<name>A0ABR0MW68_GOSAR</name>
<dbReference type="Proteomes" id="UP001358586">
    <property type="component" value="Chromosome 11"/>
</dbReference>
<gene>
    <name evidence="2" type="ORF">PVK06_037048</name>
</gene>
<sequence length="151" mass="16981">MYDRKKHKRHGYKYLPEGKHRSNNHPTCPKEPSEARPNTNVVRGSQQGQRNHEYLIPLPSPSKKGKKKKARFSNPEVNDDQVRSPNVVRIKLIISKQELQELLQNGGVSAQDIASHNIQSKQTTNGIIAPDVDDDSCRGSKPVLQTIAEVN</sequence>
<keyword evidence="3" id="KW-1185">Reference proteome</keyword>
<comment type="caution">
    <text evidence="2">The sequence shown here is derived from an EMBL/GenBank/DDBJ whole genome shotgun (WGS) entry which is preliminary data.</text>
</comment>
<evidence type="ECO:0000313" key="2">
    <source>
        <dbReference type="EMBL" id="KAK5782544.1"/>
    </source>
</evidence>
<feature type="compositionally biased region" description="Polar residues" evidence="1">
    <location>
        <begin position="36"/>
        <end position="49"/>
    </location>
</feature>
<feature type="region of interest" description="Disordered" evidence="1">
    <location>
        <begin position="1"/>
        <end position="83"/>
    </location>
</feature>
<evidence type="ECO:0000256" key="1">
    <source>
        <dbReference type="SAM" id="MobiDB-lite"/>
    </source>
</evidence>
<dbReference type="EMBL" id="JARKNE010000011">
    <property type="protein sequence ID" value="KAK5782544.1"/>
    <property type="molecule type" value="Genomic_DNA"/>
</dbReference>
<feature type="compositionally biased region" description="Basic residues" evidence="1">
    <location>
        <begin position="1"/>
        <end position="12"/>
    </location>
</feature>
<protein>
    <submittedName>
        <fullName evidence="2">Uncharacterized protein</fullName>
    </submittedName>
</protein>
<organism evidence="2 3">
    <name type="scientific">Gossypium arboreum</name>
    <name type="common">Tree cotton</name>
    <name type="synonym">Gossypium nanking</name>
    <dbReference type="NCBI Taxonomy" id="29729"/>
    <lineage>
        <taxon>Eukaryota</taxon>
        <taxon>Viridiplantae</taxon>
        <taxon>Streptophyta</taxon>
        <taxon>Embryophyta</taxon>
        <taxon>Tracheophyta</taxon>
        <taxon>Spermatophyta</taxon>
        <taxon>Magnoliopsida</taxon>
        <taxon>eudicotyledons</taxon>
        <taxon>Gunneridae</taxon>
        <taxon>Pentapetalae</taxon>
        <taxon>rosids</taxon>
        <taxon>malvids</taxon>
        <taxon>Malvales</taxon>
        <taxon>Malvaceae</taxon>
        <taxon>Malvoideae</taxon>
        <taxon>Gossypium</taxon>
    </lineage>
</organism>
<evidence type="ECO:0000313" key="3">
    <source>
        <dbReference type="Proteomes" id="UP001358586"/>
    </source>
</evidence>
<accession>A0ABR0MW68</accession>